<evidence type="ECO:0000313" key="2">
    <source>
        <dbReference type="Proteomes" id="UP000321378"/>
    </source>
</evidence>
<sequence>MGKEILSIFCPACGAPAKFDIVHQIYRCGYCGGKVKIEDARKEKIEFQKNQSQRIKKSAKNFKMSTTSCSGYGATLVFEKNEALSNCA</sequence>
<evidence type="ECO:0000313" key="1">
    <source>
        <dbReference type="EMBL" id="BBM52072.1"/>
    </source>
</evidence>
<dbReference type="RefSeq" id="WP_146996426.1">
    <property type="nucleotide sequence ID" value="NZ_AP019840.1"/>
</dbReference>
<dbReference type="STRING" id="1122173.GCA_000482505_00248"/>
<gene>
    <name evidence="1" type="ORF">JMUB3935_1050</name>
</gene>
<dbReference type="Proteomes" id="UP000321378">
    <property type="component" value="Chromosome"/>
</dbReference>
<proteinExistence type="predicted"/>
<dbReference type="AlphaFoldDB" id="A0A510KK58"/>
<protein>
    <submittedName>
        <fullName evidence="1">Uncharacterized protein</fullName>
    </submittedName>
</protein>
<dbReference type="EMBL" id="AP019840">
    <property type="protein sequence ID" value="BBM52072.1"/>
    <property type="molecule type" value="Genomic_DNA"/>
</dbReference>
<reference evidence="1 2" key="1">
    <citation type="submission" date="2019-07" db="EMBL/GenBank/DDBJ databases">
        <title>Complete Genome Sequence of Leptotrichia trevisanii Strain JMUB3935.</title>
        <authorList>
            <person name="Watanabe S."/>
            <person name="Cui L."/>
        </authorList>
    </citation>
    <scope>NUCLEOTIDE SEQUENCE [LARGE SCALE GENOMIC DNA]</scope>
    <source>
        <strain evidence="1 2">JMUB3935</strain>
    </source>
</reference>
<accession>A0A510KK58</accession>
<organism evidence="1 2">
    <name type="scientific">Leptotrichia trevisanii</name>
    <dbReference type="NCBI Taxonomy" id="109328"/>
    <lineage>
        <taxon>Bacteria</taxon>
        <taxon>Fusobacteriati</taxon>
        <taxon>Fusobacteriota</taxon>
        <taxon>Fusobacteriia</taxon>
        <taxon>Fusobacteriales</taxon>
        <taxon>Leptotrichiaceae</taxon>
        <taxon>Leptotrichia</taxon>
    </lineage>
</organism>
<name>A0A510KK58_9FUSO</name>